<dbReference type="GO" id="GO:0016747">
    <property type="term" value="F:acyltransferase activity, transferring groups other than amino-acyl groups"/>
    <property type="evidence" value="ECO:0007669"/>
    <property type="project" value="InterPro"/>
</dbReference>
<dbReference type="Gene3D" id="3.40.630.30">
    <property type="match status" value="1"/>
</dbReference>
<dbReference type="PANTHER" id="PTHR43800">
    <property type="entry name" value="PEPTIDYL-LYSINE N-ACETYLTRANSFERASE YJAB"/>
    <property type="match status" value="1"/>
</dbReference>
<organism evidence="4 5">
    <name type="scientific">Marichromatium gracile</name>
    <name type="common">Chromatium gracile</name>
    <dbReference type="NCBI Taxonomy" id="1048"/>
    <lineage>
        <taxon>Bacteria</taxon>
        <taxon>Pseudomonadati</taxon>
        <taxon>Pseudomonadota</taxon>
        <taxon>Gammaproteobacteria</taxon>
        <taxon>Chromatiales</taxon>
        <taxon>Chromatiaceae</taxon>
        <taxon>Marichromatium</taxon>
    </lineage>
</organism>
<evidence type="ECO:0000259" key="3">
    <source>
        <dbReference type="PROSITE" id="PS51186"/>
    </source>
</evidence>
<reference evidence="4 5" key="1">
    <citation type="submission" date="2019-03" db="EMBL/GenBank/DDBJ databases">
        <title>Genomic Encyclopedia of Type Strains, Phase IV (KMG-IV): sequencing the most valuable type-strain genomes for metagenomic binning, comparative biology and taxonomic classification.</title>
        <authorList>
            <person name="Goeker M."/>
        </authorList>
    </citation>
    <scope>NUCLEOTIDE SEQUENCE [LARGE SCALE GENOMIC DNA]</scope>
    <source>
        <strain evidence="4 5">DSM 203</strain>
    </source>
</reference>
<keyword evidence="1 4" id="KW-0808">Transferase</keyword>
<dbReference type="Pfam" id="PF00583">
    <property type="entry name" value="Acetyltransf_1"/>
    <property type="match status" value="1"/>
</dbReference>
<name>A0A4R4A6F4_MARGR</name>
<gene>
    <name evidence="4" type="ORF">EDC29_11163</name>
</gene>
<evidence type="ECO:0000313" key="4">
    <source>
        <dbReference type="EMBL" id="TCW34348.1"/>
    </source>
</evidence>
<dbReference type="CDD" id="cd04301">
    <property type="entry name" value="NAT_SF"/>
    <property type="match status" value="1"/>
</dbReference>
<evidence type="ECO:0000256" key="2">
    <source>
        <dbReference type="ARBA" id="ARBA00023315"/>
    </source>
</evidence>
<feature type="domain" description="N-acetyltransferase" evidence="3">
    <location>
        <begin position="14"/>
        <end position="174"/>
    </location>
</feature>
<dbReference type="InterPro" id="IPR000182">
    <property type="entry name" value="GNAT_dom"/>
</dbReference>
<evidence type="ECO:0000313" key="5">
    <source>
        <dbReference type="Proteomes" id="UP000295247"/>
    </source>
</evidence>
<proteinExistence type="predicted"/>
<dbReference type="PANTHER" id="PTHR43800:SF1">
    <property type="entry name" value="PEPTIDYL-LYSINE N-ACETYLTRANSFERASE YJAB"/>
    <property type="match status" value="1"/>
</dbReference>
<sequence>MGDLWVRPTRRDEVEVLPGIERSAGALFRTVPELAWIADDRVLPVAAHLEAVRAGTSWVVGDGADPAPWGFLCAEPVEQTLHLSQLAVRLAQQRRGGGRGLVQTAIAWARSRHYHALTLTTFRDLGWNAPFYATLGFRVLEEDQLGSRLCAVLRHEAEHGLAPERRCAMRLSLTETSGSDPD</sequence>
<keyword evidence="2" id="KW-0012">Acyltransferase</keyword>
<dbReference type="AlphaFoldDB" id="A0A4R4A6F4"/>
<dbReference type="SUPFAM" id="SSF55729">
    <property type="entry name" value="Acyl-CoA N-acyltransferases (Nat)"/>
    <property type="match status" value="1"/>
</dbReference>
<evidence type="ECO:0000256" key="1">
    <source>
        <dbReference type="ARBA" id="ARBA00022679"/>
    </source>
</evidence>
<comment type="caution">
    <text evidence="4">The sequence shown here is derived from an EMBL/GenBank/DDBJ whole genome shotgun (WGS) entry which is preliminary data.</text>
</comment>
<dbReference type="InterPro" id="IPR016181">
    <property type="entry name" value="Acyl_CoA_acyltransferase"/>
</dbReference>
<dbReference type="EMBL" id="SMDC01000011">
    <property type="protein sequence ID" value="TCW34348.1"/>
    <property type="molecule type" value="Genomic_DNA"/>
</dbReference>
<dbReference type="PROSITE" id="PS51186">
    <property type="entry name" value="GNAT"/>
    <property type="match status" value="1"/>
</dbReference>
<protein>
    <submittedName>
        <fullName evidence="4">Acetyltransferase (GNAT) family protein</fullName>
    </submittedName>
</protein>
<dbReference type="Proteomes" id="UP000295247">
    <property type="component" value="Unassembled WGS sequence"/>
</dbReference>
<accession>A0A4R4A6F4</accession>